<dbReference type="PROSITE" id="PS51462">
    <property type="entry name" value="NUDIX"/>
    <property type="match status" value="1"/>
</dbReference>
<gene>
    <name evidence="3" type="ORF">GCM10008967_38380</name>
</gene>
<organism evidence="3 4">
    <name type="scientific">Bacillus carboniphilus</name>
    <dbReference type="NCBI Taxonomy" id="86663"/>
    <lineage>
        <taxon>Bacteria</taxon>
        <taxon>Bacillati</taxon>
        <taxon>Bacillota</taxon>
        <taxon>Bacilli</taxon>
        <taxon>Bacillales</taxon>
        <taxon>Bacillaceae</taxon>
        <taxon>Bacillus</taxon>
    </lineage>
</organism>
<keyword evidence="4" id="KW-1185">Reference proteome</keyword>
<keyword evidence="1 3" id="KW-0378">Hydrolase</keyword>
<evidence type="ECO:0000259" key="2">
    <source>
        <dbReference type="PROSITE" id="PS51462"/>
    </source>
</evidence>
<name>A0ABN0WQK4_9BACI</name>
<proteinExistence type="predicted"/>
<dbReference type="InterPro" id="IPR015797">
    <property type="entry name" value="NUDIX_hydrolase-like_dom_sf"/>
</dbReference>
<dbReference type="PROSITE" id="PS00893">
    <property type="entry name" value="NUDIX_BOX"/>
    <property type="match status" value="1"/>
</dbReference>
<accession>A0ABN0WQK4</accession>
<protein>
    <submittedName>
        <fullName evidence="3">NUDIX hydrolase</fullName>
    </submittedName>
</protein>
<dbReference type="InterPro" id="IPR000086">
    <property type="entry name" value="NUDIX_hydrolase_dom"/>
</dbReference>
<dbReference type="CDD" id="cd04688">
    <property type="entry name" value="NUDIX_Hydrolase"/>
    <property type="match status" value="1"/>
</dbReference>
<dbReference type="EMBL" id="BAAADJ010000062">
    <property type="protein sequence ID" value="GAA0344262.1"/>
    <property type="molecule type" value="Genomic_DNA"/>
</dbReference>
<reference evidence="3 4" key="1">
    <citation type="journal article" date="2019" name="Int. J. Syst. Evol. Microbiol.">
        <title>The Global Catalogue of Microorganisms (GCM) 10K type strain sequencing project: providing services to taxonomists for standard genome sequencing and annotation.</title>
        <authorList>
            <consortium name="The Broad Institute Genomics Platform"/>
            <consortium name="The Broad Institute Genome Sequencing Center for Infectious Disease"/>
            <person name="Wu L."/>
            <person name="Ma J."/>
        </authorList>
    </citation>
    <scope>NUCLEOTIDE SEQUENCE [LARGE SCALE GENOMIC DNA]</scope>
    <source>
        <strain evidence="3 4">JCM 9731</strain>
    </source>
</reference>
<dbReference type="InterPro" id="IPR020084">
    <property type="entry name" value="NUDIX_hydrolase_CS"/>
</dbReference>
<dbReference type="Gene3D" id="3.90.79.10">
    <property type="entry name" value="Nucleoside Triphosphate Pyrophosphohydrolase"/>
    <property type="match status" value="1"/>
</dbReference>
<dbReference type="Pfam" id="PF00293">
    <property type="entry name" value="NUDIX"/>
    <property type="match status" value="1"/>
</dbReference>
<dbReference type="SUPFAM" id="SSF55811">
    <property type="entry name" value="Nudix"/>
    <property type="match status" value="1"/>
</dbReference>
<dbReference type="Proteomes" id="UP001500782">
    <property type="component" value="Unassembled WGS sequence"/>
</dbReference>
<feature type="domain" description="Nudix hydrolase" evidence="2">
    <location>
        <begin position="2"/>
        <end position="143"/>
    </location>
</feature>
<evidence type="ECO:0000313" key="3">
    <source>
        <dbReference type="EMBL" id="GAA0344262.1"/>
    </source>
</evidence>
<sequence>MGPRANALGLIVNGDYILLEEQAGKHSRGTGAFYRPIGGTIEFGERSVETLKREFKEELDVEVFISRYITCLENIYTIEEDMAHEITQIYVVEFKDPSLYKRDVFTVTEGNIVTQARWISLKELEHKVLFPNGLMELLKREFMGGEE</sequence>
<evidence type="ECO:0000256" key="1">
    <source>
        <dbReference type="ARBA" id="ARBA00022801"/>
    </source>
</evidence>
<evidence type="ECO:0000313" key="4">
    <source>
        <dbReference type="Proteomes" id="UP001500782"/>
    </source>
</evidence>
<comment type="caution">
    <text evidence="3">The sequence shown here is derived from an EMBL/GenBank/DDBJ whole genome shotgun (WGS) entry which is preliminary data.</text>
</comment>
<dbReference type="GO" id="GO:0016787">
    <property type="term" value="F:hydrolase activity"/>
    <property type="evidence" value="ECO:0007669"/>
    <property type="project" value="UniProtKB-KW"/>
</dbReference>
<dbReference type="RefSeq" id="WP_343802840.1">
    <property type="nucleotide sequence ID" value="NZ_BAAADJ010000062.1"/>
</dbReference>